<dbReference type="Proteomes" id="UP001177021">
    <property type="component" value="Unassembled WGS sequence"/>
</dbReference>
<proteinExistence type="predicted"/>
<organism evidence="1 2">
    <name type="scientific">Trifolium pratense</name>
    <name type="common">Red clover</name>
    <dbReference type="NCBI Taxonomy" id="57577"/>
    <lineage>
        <taxon>Eukaryota</taxon>
        <taxon>Viridiplantae</taxon>
        <taxon>Streptophyta</taxon>
        <taxon>Embryophyta</taxon>
        <taxon>Tracheophyta</taxon>
        <taxon>Spermatophyta</taxon>
        <taxon>Magnoliopsida</taxon>
        <taxon>eudicotyledons</taxon>
        <taxon>Gunneridae</taxon>
        <taxon>Pentapetalae</taxon>
        <taxon>rosids</taxon>
        <taxon>fabids</taxon>
        <taxon>Fabales</taxon>
        <taxon>Fabaceae</taxon>
        <taxon>Papilionoideae</taxon>
        <taxon>50 kb inversion clade</taxon>
        <taxon>NPAAA clade</taxon>
        <taxon>Hologalegina</taxon>
        <taxon>IRL clade</taxon>
        <taxon>Trifolieae</taxon>
        <taxon>Trifolium</taxon>
    </lineage>
</organism>
<evidence type="ECO:0000313" key="2">
    <source>
        <dbReference type="Proteomes" id="UP001177021"/>
    </source>
</evidence>
<reference evidence="1" key="1">
    <citation type="submission" date="2023-10" db="EMBL/GenBank/DDBJ databases">
        <authorList>
            <person name="Rodriguez Cubillos JULIANA M."/>
            <person name="De Vega J."/>
        </authorList>
    </citation>
    <scope>NUCLEOTIDE SEQUENCE</scope>
</reference>
<protein>
    <submittedName>
        <fullName evidence="1">Uncharacterized protein</fullName>
    </submittedName>
</protein>
<name>A0ACB0IVY2_TRIPR</name>
<dbReference type="EMBL" id="CASHSV030000002">
    <property type="protein sequence ID" value="CAJ2636210.1"/>
    <property type="molecule type" value="Genomic_DNA"/>
</dbReference>
<comment type="caution">
    <text evidence="1">The sequence shown here is derived from an EMBL/GenBank/DDBJ whole genome shotgun (WGS) entry which is preliminary data.</text>
</comment>
<sequence>MESNKEEKGLQFSQLFAENKSNPNMEFSSQIISLLLHFLVLVSFVCSIHSSEIRNHQLVNQTFQLEDEFHKLKKMITTRMQEINKPAVKTIQSHDGDIIDCVLSHEQPAFDHPLLKGQKPLDPPEIPKEHNQMDNLNDIFQLWNLNGESCPEGTIPIRRTKEQDILRAGSISRFGRKILDENLHVHSIGYVNGDFYGARSTLNVWTPQLEGQLEFSLAQMWIISDSSQDDRNTLEAGWQVYPRLYGDNKPRLFIYWTADGYQHSGCYNLKCSGFVQVNKNIVLGGAISPISTYNGNQFDIKLTIWKDPKDGNWWFALGSTVIGYWPSSLFPKLKDTAHSIHFGGEIVNLKITGSHTSTQMGSGHFAEEREGKAAYIRNLEVVNTDHLLHPLTEQPQFFVLEPNCYNIKGESSEKWGQYFFYGGPGRNEKCP</sequence>
<accession>A0ACB0IVY2</accession>
<gene>
    <name evidence="1" type="ORF">MILVUS5_LOCUS6738</name>
</gene>
<evidence type="ECO:0000313" key="1">
    <source>
        <dbReference type="EMBL" id="CAJ2636210.1"/>
    </source>
</evidence>
<keyword evidence="2" id="KW-1185">Reference proteome</keyword>